<dbReference type="Proteomes" id="UP000008068">
    <property type="component" value="Unassembled WGS sequence"/>
</dbReference>
<feature type="signal peptide" evidence="1">
    <location>
        <begin position="1"/>
        <end position="19"/>
    </location>
</feature>
<dbReference type="EMBL" id="GL379828">
    <property type="protein sequence ID" value="EGT50281.1"/>
    <property type="molecule type" value="Genomic_DNA"/>
</dbReference>
<dbReference type="OMA" id="VHHRHHK"/>
<dbReference type="FunCoup" id="G0N207">
    <property type="interactions" value="2133"/>
</dbReference>
<gene>
    <name evidence="2" type="ORF">CAEBREN_18490</name>
</gene>
<keyword evidence="1" id="KW-0732">Signal</keyword>
<evidence type="ECO:0000313" key="2">
    <source>
        <dbReference type="EMBL" id="EGT50281.1"/>
    </source>
</evidence>
<organism evidence="3">
    <name type="scientific">Caenorhabditis brenneri</name>
    <name type="common">Nematode worm</name>
    <dbReference type="NCBI Taxonomy" id="135651"/>
    <lineage>
        <taxon>Eukaryota</taxon>
        <taxon>Metazoa</taxon>
        <taxon>Ecdysozoa</taxon>
        <taxon>Nematoda</taxon>
        <taxon>Chromadorea</taxon>
        <taxon>Rhabditida</taxon>
        <taxon>Rhabditina</taxon>
        <taxon>Rhabditomorpha</taxon>
        <taxon>Rhabditoidea</taxon>
        <taxon>Rhabditidae</taxon>
        <taxon>Peloderinae</taxon>
        <taxon>Caenorhabditis</taxon>
    </lineage>
</organism>
<sequence length="167" mass="18971">MSLIWKVTIFLALAAFAQASSLRQSTHLGIVNPIDEVEDTVHDKSKSLGVESFTEHLFWGKIDCNGVPADGVRPFLQSPWYNNAIEVITTTKNGGLYKLYTTEIFNGHRSVRLTVRHQCPQENIPLQSNCAIPMYWTEYALPNDRLSVTFNFDLAKMEQYTRAECLN</sequence>
<dbReference type="InParanoid" id="G0N207"/>
<protein>
    <submittedName>
        <fullName evidence="2">Uncharacterized protein</fullName>
    </submittedName>
</protein>
<proteinExistence type="predicted"/>
<feature type="chain" id="PRO_5003405069" evidence="1">
    <location>
        <begin position="20"/>
        <end position="167"/>
    </location>
</feature>
<dbReference type="HOGENOM" id="CLU_135209_0_0_1"/>
<dbReference type="eggNOG" id="ENOG502TKK6">
    <property type="taxonomic scope" value="Eukaryota"/>
</dbReference>
<evidence type="ECO:0000256" key="1">
    <source>
        <dbReference type="SAM" id="SignalP"/>
    </source>
</evidence>
<accession>G0N207</accession>
<reference evidence="3" key="1">
    <citation type="submission" date="2011-07" db="EMBL/GenBank/DDBJ databases">
        <authorList>
            <consortium name="Caenorhabditis brenneri Sequencing and Analysis Consortium"/>
            <person name="Wilson R.K."/>
        </authorList>
    </citation>
    <scope>NUCLEOTIDE SEQUENCE [LARGE SCALE GENOMIC DNA]</scope>
    <source>
        <strain evidence="3">PB2801</strain>
    </source>
</reference>
<keyword evidence="3" id="KW-1185">Reference proteome</keyword>
<evidence type="ECO:0000313" key="3">
    <source>
        <dbReference type="Proteomes" id="UP000008068"/>
    </source>
</evidence>
<dbReference type="AlphaFoldDB" id="G0N207"/>
<name>G0N207_CAEBE</name>